<keyword evidence="2 5" id="KW-0328">Glycosyltransferase</keyword>
<reference evidence="6" key="1">
    <citation type="journal article" date="2019" name="Int. J. Syst. Evol. Microbiol.">
        <title>The Global Catalogue of Microorganisms (GCM) 10K type strain sequencing project: providing services to taxonomists for standard genome sequencing and annotation.</title>
        <authorList>
            <consortium name="The Broad Institute Genomics Platform"/>
            <consortium name="The Broad Institute Genome Sequencing Center for Infectious Disease"/>
            <person name="Wu L."/>
            <person name="Ma J."/>
        </authorList>
    </citation>
    <scope>NUCLEOTIDE SEQUENCE [LARGE SCALE GENOMIC DNA]</scope>
    <source>
        <strain evidence="6">CCM 8691</strain>
    </source>
</reference>
<dbReference type="Proteomes" id="UP001595789">
    <property type="component" value="Unassembled WGS sequence"/>
</dbReference>
<comment type="caution">
    <text evidence="5">The sequence shown here is derived from an EMBL/GenBank/DDBJ whole genome shotgun (WGS) entry which is preliminary data.</text>
</comment>
<organism evidence="5 6">
    <name type="scientific">Pedobacter lithocola</name>
    <dbReference type="NCBI Taxonomy" id="1908239"/>
    <lineage>
        <taxon>Bacteria</taxon>
        <taxon>Pseudomonadati</taxon>
        <taxon>Bacteroidota</taxon>
        <taxon>Sphingobacteriia</taxon>
        <taxon>Sphingobacteriales</taxon>
        <taxon>Sphingobacteriaceae</taxon>
        <taxon>Pedobacter</taxon>
    </lineage>
</organism>
<name>A0ABV8P7F9_9SPHI</name>
<dbReference type="Gene3D" id="3.90.550.10">
    <property type="entry name" value="Spore Coat Polysaccharide Biosynthesis Protein SpsA, Chain A"/>
    <property type="match status" value="1"/>
</dbReference>
<dbReference type="GO" id="GO:0016757">
    <property type="term" value="F:glycosyltransferase activity"/>
    <property type="evidence" value="ECO:0007669"/>
    <property type="project" value="UniProtKB-KW"/>
</dbReference>
<dbReference type="InterPro" id="IPR019290">
    <property type="entry name" value="GlycosylTrfase-like_prok"/>
</dbReference>
<evidence type="ECO:0000256" key="3">
    <source>
        <dbReference type="ARBA" id="ARBA00022679"/>
    </source>
</evidence>
<dbReference type="PANTHER" id="PTHR43179:SF12">
    <property type="entry name" value="GALACTOFURANOSYLTRANSFERASE GLFT2"/>
    <property type="match status" value="1"/>
</dbReference>
<protein>
    <submittedName>
        <fullName evidence="5">Glycosyltransferase</fullName>
        <ecNumber evidence="5">2.4.-.-</ecNumber>
    </submittedName>
</protein>
<evidence type="ECO:0000313" key="6">
    <source>
        <dbReference type="Proteomes" id="UP001595789"/>
    </source>
</evidence>
<dbReference type="Pfam" id="PF10111">
    <property type="entry name" value="Glyco_tranf_2_2"/>
    <property type="match status" value="1"/>
</dbReference>
<keyword evidence="6" id="KW-1185">Reference proteome</keyword>
<keyword evidence="3 5" id="KW-0808">Transferase</keyword>
<comment type="similarity">
    <text evidence="1">Belongs to the glycosyltransferase 2 family.</text>
</comment>
<dbReference type="EMBL" id="JBHSBW010000007">
    <property type="protein sequence ID" value="MFC4211234.1"/>
    <property type="molecule type" value="Genomic_DNA"/>
</dbReference>
<dbReference type="InterPro" id="IPR029044">
    <property type="entry name" value="Nucleotide-diphossugar_trans"/>
</dbReference>
<evidence type="ECO:0000256" key="1">
    <source>
        <dbReference type="ARBA" id="ARBA00006739"/>
    </source>
</evidence>
<evidence type="ECO:0000313" key="5">
    <source>
        <dbReference type="EMBL" id="MFC4211234.1"/>
    </source>
</evidence>
<accession>A0ABV8P7F9</accession>
<gene>
    <name evidence="5" type="ORF">ACFOWA_08590</name>
</gene>
<dbReference type="PANTHER" id="PTHR43179">
    <property type="entry name" value="RHAMNOSYLTRANSFERASE WBBL"/>
    <property type="match status" value="1"/>
</dbReference>
<dbReference type="SUPFAM" id="SSF53448">
    <property type="entry name" value="Nucleotide-diphospho-sugar transferases"/>
    <property type="match status" value="1"/>
</dbReference>
<dbReference type="EC" id="2.4.-.-" evidence="5"/>
<evidence type="ECO:0000256" key="2">
    <source>
        <dbReference type="ARBA" id="ARBA00022676"/>
    </source>
</evidence>
<feature type="domain" description="Glycosyltransferase 2-like prokaryotic type" evidence="4">
    <location>
        <begin position="65"/>
        <end position="198"/>
    </location>
</feature>
<sequence>MDKISVLTLVYGRKEALKNFLSGLKTSTQLPDELVIVFMNEPICDLPEMPFLVRCFQIFHENKIPLAAARNKAAKAAQNNLLIFLDVDCIPSKTLISTYAKSFESQKLLVGTVRYLNNGATEQDEFLAKLELLSKPDPIRSDLYEIPYELFWSLNFACHKIDYDCIGGFDENFQGYGAEDTDFSFAARRKHVKLKMVDACAYHQYHPSYSPPLNHFKDIVLNAERFFMKWNIWPMEGWLKQFIDMGLISKNADHIEILRYPSGAEVEAALKD</sequence>
<dbReference type="RefSeq" id="WP_378984018.1">
    <property type="nucleotide sequence ID" value="NZ_JBHSBW010000007.1"/>
</dbReference>
<proteinExistence type="inferred from homology"/>
<evidence type="ECO:0000259" key="4">
    <source>
        <dbReference type="Pfam" id="PF10111"/>
    </source>
</evidence>